<proteinExistence type="inferred from homology"/>
<evidence type="ECO:0000256" key="4">
    <source>
        <dbReference type="ARBA" id="ARBA00022989"/>
    </source>
</evidence>
<evidence type="ECO:0000313" key="10">
    <source>
        <dbReference type="Proteomes" id="UP000831947"/>
    </source>
</evidence>
<evidence type="ECO:0000313" key="9">
    <source>
        <dbReference type="EMBL" id="UQS84237.1"/>
    </source>
</evidence>
<name>A0ABY4PFZ1_9LACO</name>
<dbReference type="PANTHER" id="PTHR34390:SF2">
    <property type="entry name" value="SUCCINATE TRANSPORTER SUBUNIT YJJP-RELATED"/>
    <property type="match status" value="1"/>
</dbReference>
<evidence type="ECO:0000256" key="7">
    <source>
        <dbReference type="SAM" id="Phobius"/>
    </source>
</evidence>
<feature type="transmembrane region" description="Helical" evidence="7">
    <location>
        <begin position="111"/>
        <end position="132"/>
    </location>
</feature>
<keyword evidence="10" id="KW-1185">Reference proteome</keyword>
<evidence type="ECO:0000256" key="3">
    <source>
        <dbReference type="ARBA" id="ARBA00022692"/>
    </source>
</evidence>
<evidence type="ECO:0000256" key="6">
    <source>
        <dbReference type="ARBA" id="ARBA00034125"/>
    </source>
</evidence>
<keyword evidence="4 7" id="KW-1133">Transmembrane helix</keyword>
<keyword evidence="5 7" id="KW-0472">Membrane</keyword>
<evidence type="ECO:0000256" key="5">
    <source>
        <dbReference type="ARBA" id="ARBA00023136"/>
    </source>
</evidence>
<dbReference type="Proteomes" id="UP000831947">
    <property type="component" value="Chromosome"/>
</dbReference>
<feature type="domain" description="Threonine/serine exporter-like N-terminal" evidence="8">
    <location>
        <begin position="10"/>
        <end position="248"/>
    </location>
</feature>
<dbReference type="Pfam" id="PF06738">
    <property type="entry name" value="ThrE"/>
    <property type="match status" value="1"/>
</dbReference>
<evidence type="ECO:0000256" key="2">
    <source>
        <dbReference type="ARBA" id="ARBA00022475"/>
    </source>
</evidence>
<comment type="similarity">
    <text evidence="6">Belongs to the ThrE exporter (TC 2.A.79) family.</text>
</comment>
<gene>
    <name evidence="9" type="ORF">MOO47_03560</name>
</gene>
<comment type="subcellular location">
    <subcellularLocation>
        <location evidence="1">Cell membrane</location>
        <topology evidence="1">Multi-pass membrane protein</topology>
    </subcellularLocation>
</comment>
<sequence>MQQEDKLMEVCLLAGRILIESGSEMYRVEDTMKHIADCGDVVSSAAFTSLTGVLASFQKAPYTRFMQIDHRGIDMHRISQVNTLSRAFEHQEISLDTFHKKLLVILKEPKLFSLLVQTLGAGLESACLMIIFTQLYDWWDFPAAFILGALGYWLSIIVNQRLRIRFMGELLGAFVIAITAIVLVQHDLGQNLNNIIIGAVMPLVPGVPMTNALRDLIEGNILAGTERGVESLGVVGAIAVGVGISFYLCL</sequence>
<protein>
    <submittedName>
        <fullName evidence="9">Threonine/serine exporter family protein</fullName>
    </submittedName>
</protein>
<evidence type="ECO:0000259" key="8">
    <source>
        <dbReference type="Pfam" id="PF06738"/>
    </source>
</evidence>
<organism evidence="9 10">
    <name type="scientific">Bombilactobacillus thymidiniphilus</name>
    <dbReference type="NCBI Taxonomy" id="2923363"/>
    <lineage>
        <taxon>Bacteria</taxon>
        <taxon>Bacillati</taxon>
        <taxon>Bacillota</taxon>
        <taxon>Bacilli</taxon>
        <taxon>Lactobacillales</taxon>
        <taxon>Lactobacillaceae</taxon>
        <taxon>Bombilactobacillus</taxon>
    </lineage>
</organism>
<dbReference type="RefSeq" id="WP_249513421.1">
    <property type="nucleotide sequence ID" value="NZ_CP093365.1"/>
</dbReference>
<reference evidence="9 10" key="1">
    <citation type="journal article" date="2022" name="Int. J. Syst. Evol. Microbiol.">
        <title>Apilactobacillus apisilvae sp. nov., Nicolia spurrieriana gen. nov. sp. nov., Bombilactobacillus folatiphilus sp. nov. and Bombilactobacillus thymidiniphilus sp. nov., four new lactic acid bacterial isolates from stingless bees Tetragonula carbonaria and Austroplebeia australis.</title>
        <authorList>
            <person name="Oliphant S.A."/>
            <person name="Watson-Haigh N.S."/>
            <person name="Sumby K.M."/>
            <person name="Gardner J."/>
            <person name="Groom S."/>
            <person name="Jiranek V."/>
        </authorList>
    </citation>
    <scope>NUCLEOTIDE SEQUENCE [LARGE SCALE GENOMIC DNA]</scope>
    <source>
        <strain evidence="9 10">SG4_A1</strain>
    </source>
</reference>
<evidence type="ECO:0000256" key="1">
    <source>
        <dbReference type="ARBA" id="ARBA00004651"/>
    </source>
</evidence>
<feature type="transmembrane region" description="Helical" evidence="7">
    <location>
        <begin position="170"/>
        <end position="189"/>
    </location>
</feature>
<dbReference type="EMBL" id="CP093365">
    <property type="protein sequence ID" value="UQS84237.1"/>
    <property type="molecule type" value="Genomic_DNA"/>
</dbReference>
<dbReference type="PANTHER" id="PTHR34390">
    <property type="entry name" value="UPF0442 PROTEIN YJJB-RELATED"/>
    <property type="match status" value="1"/>
</dbReference>
<keyword evidence="3 7" id="KW-0812">Transmembrane</keyword>
<dbReference type="InterPro" id="IPR050539">
    <property type="entry name" value="ThrE_Dicarb/AminoAcid_Exp"/>
</dbReference>
<dbReference type="InterPro" id="IPR010619">
    <property type="entry name" value="ThrE-like_N"/>
</dbReference>
<feature type="transmembrane region" description="Helical" evidence="7">
    <location>
        <begin position="229"/>
        <end position="248"/>
    </location>
</feature>
<feature type="transmembrane region" description="Helical" evidence="7">
    <location>
        <begin position="138"/>
        <end position="158"/>
    </location>
</feature>
<accession>A0ABY4PFZ1</accession>
<keyword evidence="2" id="KW-1003">Cell membrane</keyword>